<organism evidence="1 2">
    <name type="scientific">Eisenbergiella tayi</name>
    <dbReference type="NCBI Taxonomy" id="1432052"/>
    <lineage>
        <taxon>Bacteria</taxon>
        <taxon>Bacillati</taxon>
        <taxon>Bacillota</taxon>
        <taxon>Clostridia</taxon>
        <taxon>Lachnospirales</taxon>
        <taxon>Lachnospiraceae</taxon>
        <taxon>Eisenbergiella</taxon>
    </lineage>
</organism>
<proteinExistence type="predicted"/>
<dbReference type="AlphaFoldDB" id="A0A1E3A343"/>
<name>A0A1E3A343_9FIRM</name>
<evidence type="ECO:0000313" key="2">
    <source>
        <dbReference type="Proteomes" id="UP000094067"/>
    </source>
</evidence>
<protein>
    <recommendedName>
        <fullName evidence="3">Restriction endonuclease type IV Mrr domain-containing protein</fullName>
    </recommendedName>
</protein>
<comment type="caution">
    <text evidence="1">The sequence shown here is derived from an EMBL/GenBank/DDBJ whole genome shotgun (WGS) entry which is preliminary data.</text>
</comment>
<reference evidence="1 2" key="1">
    <citation type="submission" date="2016-07" db="EMBL/GenBank/DDBJ databases">
        <title>Characterization of isolates of Eisenbergiella tayi derived from blood cultures, using whole genome sequencing.</title>
        <authorList>
            <person name="Burdz T."/>
            <person name="Wiebe D."/>
            <person name="Huynh C."/>
            <person name="Bernard K."/>
        </authorList>
    </citation>
    <scope>NUCLEOTIDE SEQUENCE [LARGE SCALE GENOMIC DNA]</scope>
    <source>
        <strain evidence="1 2">NML 110608</strain>
    </source>
</reference>
<sequence>MLKEPQIQQLNDYFAGLIGGATENITVSKISEALNWEPSLASKVLAGCKRLGIVSETYGIRCPECSTLIQRIETLDQLPQSSFECYACGEEITITTQDIEVLFSLINPMVFLSGQQENEILKTPVAQENSLDGFLKLNGINEYFFCPTEDEYEELDKMYTRIFVTQKTKKDTGDTLEKLVIYMFGLCRAFRTNGIKTTTNQIDCYVRNSLFIPYGVFNTIGRRFVIECKNENKVPKGDYMSKLHSIIHLMGSDYGTIKFGIIVSKVRGPSTFRALANKVFLKEKLIIISINGKEIKNLIDCRGNLLEMIERKIDEVTMDATTDLVEAGLYNT</sequence>
<evidence type="ECO:0008006" key="3">
    <source>
        <dbReference type="Google" id="ProtNLM"/>
    </source>
</evidence>
<dbReference type="Proteomes" id="UP000094067">
    <property type="component" value="Unassembled WGS sequence"/>
</dbReference>
<evidence type="ECO:0000313" key="1">
    <source>
        <dbReference type="EMBL" id="ODM03202.1"/>
    </source>
</evidence>
<accession>A0A1E3A343</accession>
<gene>
    <name evidence="1" type="ORF">BEI61_03996</name>
</gene>
<dbReference type="EMBL" id="MCGH01000003">
    <property type="protein sequence ID" value="ODM03202.1"/>
    <property type="molecule type" value="Genomic_DNA"/>
</dbReference>